<evidence type="ECO:0000259" key="6">
    <source>
        <dbReference type="SMART" id="SM00382"/>
    </source>
</evidence>
<dbReference type="SUPFAM" id="SSF52540">
    <property type="entry name" value="P-loop containing nucleoside triphosphate hydrolases"/>
    <property type="match status" value="1"/>
</dbReference>
<feature type="domain" description="AAA+ ATPase" evidence="6">
    <location>
        <begin position="377"/>
        <end position="513"/>
    </location>
</feature>
<dbReference type="PANTHER" id="PTHR23074">
    <property type="entry name" value="AAA DOMAIN-CONTAINING"/>
    <property type="match status" value="1"/>
</dbReference>
<dbReference type="GO" id="GO:0016887">
    <property type="term" value="F:ATP hydrolysis activity"/>
    <property type="evidence" value="ECO:0007669"/>
    <property type="project" value="InterPro"/>
</dbReference>
<dbReference type="PROSITE" id="PS00674">
    <property type="entry name" value="AAA"/>
    <property type="match status" value="1"/>
</dbReference>
<dbReference type="InterPro" id="IPR003960">
    <property type="entry name" value="ATPase_AAA_CS"/>
</dbReference>
<sequence>MAAALHWEEYAKLRIPLSKRLKEHATDDKSLAELETLAENVLDRMDAIPRDHLDNPECYDDLRMMHREELGSIRAERRRSGCPSPLTQPMDFTFDFAQITWNSCNQANAVTIDDVKTACPELFVKTTRQLTQRVQRMTVSSAARHPVQQYSSIAERTPVAQPSPPSAAPRPSMRAFLPKKYDLPNPSVAKHDLPSHDMDDAADDSDRFHSMKQPSRGRPQQQHRNANPFQTAGEKLEIDKKSGQHKDSHRGATVGKAQPNRSHSYHPINPNVLMQKKQNSPPRIHKPFNPPDGSSAGRKPHDSEPPPAADDPADDVDPRLKSCDPELISKIEMEIVDAGDPVSFDDIAGLSFAKKCVNELVIWPMARPDIFTGLRSLPKGLLLFGPPGTGKTLIGKAIATQSGATFFSISASSLTSKWIGEGEKLVRTLFAVAAVKQPSVIFIDEIDSLLSQRSSTENEASRRMKTEFLVQLDGAGTKSKDIILVVGATNRPQELDEAARRRFVKRLYIPLPSAEARLDLMNRLLAKNQHDLTDADKSHIVQRSKGLPHQKCLGRIRLVFAGFSGADVRSLCTEAAMGPIRNCVDIQTMQADDVRPISRRDFDEALRGTRSSVSVKDLQFYMEWNAEFGSYQIDTTEMDDDDTGI</sequence>
<evidence type="ECO:0000256" key="1">
    <source>
        <dbReference type="ARBA" id="ARBA00006914"/>
    </source>
</evidence>
<dbReference type="SMART" id="SM00382">
    <property type="entry name" value="AAA"/>
    <property type="match status" value="1"/>
</dbReference>
<evidence type="ECO:0000313" key="7">
    <source>
        <dbReference type="EMBL" id="ETV85942.1"/>
    </source>
</evidence>
<evidence type="ECO:0000256" key="4">
    <source>
        <dbReference type="RuleBase" id="RU003651"/>
    </source>
</evidence>
<dbReference type="AlphaFoldDB" id="W4H209"/>
<evidence type="ECO:0000256" key="2">
    <source>
        <dbReference type="ARBA" id="ARBA00022741"/>
    </source>
</evidence>
<feature type="compositionally biased region" description="Basic and acidic residues" evidence="5">
    <location>
        <begin position="234"/>
        <end position="250"/>
    </location>
</feature>
<keyword evidence="3 4" id="KW-0067">ATP-binding</keyword>
<dbReference type="GeneID" id="20804453"/>
<name>W4H209_APHAT</name>
<dbReference type="OrthoDB" id="10251136at2759"/>
<feature type="region of interest" description="Disordered" evidence="5">
    <location>
        <begin position="137"/>
        <end position="321"/>
    </location>
</feature>
<feature type="compositionally biased region" description="Basic and acidic residues" evidence="5">
    <location>
        <begin position="189"/>
        <end position="209"/>
    </location>
</feature>
<evidence type="ECO:0000256" key="5">
    <source>
        <dbReference type="SAM" id="MobiDB-lite"/>
    </source>
</evidence>
<feature type="compositionally biased region" description="Polar residues" evidence="5">
    <location>
        <begin position="218"/>
        <end position="230"/>
    </location>
</feature>
<dbReference type="FunFam" id="3.40.50.300:FF:000093">
    <property type="entry name" value="Fidgetin-like 1"/>
    <property type="match status" value="1"/>
</dbReference>
<dbReference type="RefSeq" id="XP_009824414.1">
    <property type="nucleotide sequence ID" value="XM_009826112.1"/>
</dbReference>
<dbReference type="Gene3D" id="3.40.50.300">
    <property type="entry name" value="P-loop containing nucleotide triphosphate hydrolases"/>
    <property type="match status" value="1"/>
</dbReference>
<dbReference type="InterPro" id="IPR003593">
    <property type="entry name" value="AAA+_ATPase"/>
</dbReference>
<proteinExistence type="inferred from homology"/>
<dbReference type="GO" id="GO:0005524">
    <property type="term" value="F:ATP binding"/>
    <property type="evidence" value="ECO:0007669"/>
    <property type="project" value="UniProtKB-KW"/>
</dbReference>
<dbReference type="InterPro" id="IPR041569">
    <property type="entry name" value="AAA_lid_3"/>
</dbReference>
<dbReference type="InterPro" id="IPR050304">
    <property type="entry name" value="MT-severing_AAA_ATPase"/>
</dbReference>
<organism evidence="7">
    <name type="scientific">Aphanomyces astaci</name>
    <name type="common">Crayfish plague agent</name>
    <dbReference type="NCBI Taxonomy" id="112090"/>
    <lineage>
        <taxon>Eukaryota</taxon>
        <taxon>Sar</taxon>
        <taxon>Stramenopiles</taxon>
        <taxon>Oomycota</taxon>
        <taxon>Saprolegniomycetes</taxon>
        <taxon>Saprolegniales</taxon>
        <taxon>Verrucalvaceae</taxon>
        <taxon>Aphanomyces</taxon>
    </lineage>
</organism>
<dbReference type="Pfam" id="PF00004">
    <property type="entry name" value="AAA"/>
    <property type="match status" value="1"/>
</dbReference>
<dbReference type="VEuPathDB" id="FungiDB:H257_02457"/>
<dbReference type="Pfam" id="PF17862">
    <property type="entry name" value="AAA_lid_3"/>
    <property type="match status" value="1"/>
</dbReference>
<keyword evidence="2 4" id="KW-0547">Nucleotide-binding</keyword>
<accession>W4H209</accession>
<dbReference type="PANTHER" id="PTHR23074:SF17">
    <property type="entry name" value="FIDGETIN-LIKE PROTEIN 1"/>
    <property type="match status" value="1"/>
</dbReference>
<dbReference type="STRING" id="112090.W4H209"/>
<evidence type="ECO:0000256" key="3">
    <source>
        <dbReference type="ARBA" id="ARBA00022840"/>
    </source>
</evidence>
<comment type="similarity">
    <text evidence="1 4">Belongs to the AAA ATPase family.</text>
</comment>
<reference evidence="7" key="1">
    <citation type="submission" date="2013-12" db="EMBL/GenBank/DDBJ databases">
        <title>The Genome Sequence of Aphanomyces astaci APO3.</title>
        <authorList>
            <consortium name="The Broad Institute Genomics Platform"/>
            <person name="Russ C."/>
            <person name="Tyler B."/>
            <person name="van West P."/>
            <person name="Dieguez-Uribeondo J."/>
            <person name="Young S.K."/>
            <person name="Zeng Q."/>
            <person name="Gargeya S."/>
            <person name="Fitzgerald M."/>
            <person name="Abouelleil A."/>
            <person name="Alvarado L."/>
            <person name="Chapman S.B."/>
            <person name="Gainer-Dewar J."/>
            <person name="Goldberg J."/>
            <person name="Griggs A."/>
            <person name="Gujja S."/>
            <person name="Hansen M."/>
            <person name="Howarth C."/>
            <person name="Imamovic A."/>
            <person name="Ireland A."/>
            <person name="Larimer J."/>
            <person name="McCowan C."/>
            <person name="Murphy C."/>
            <person name="Pearson M."/>
            <person name="Poon T.W."/>
            <person name="Priest M."/>
            <person name="Roberts A."/>
            <person name="Saif S."/>
            <person name="Shea T."/>
            <person name="Sykes S."/>
            <person name="Wortman J."/>
            <person name="Nusbaum C."/>
            <person name="Birren B."/>
        </authorList>
    </citation>
    <scope>NUCLEOTIDE SEQUENCE [LARGE SCALE GENOMIC DNA]</scope>
    <source>
        <strain evidence="7">APO3</strain>
    </source>
</reference>
<dbReference type="Pfam" id="PF09336">
    <property type="entry name" value="Vps4_C"/>
    <property type="match status" value="1"/>
</dbReference>
<dbReference type="InterPro" id="IPR027417">
    <property type="entry name" value="P-loop_NTPase"/>
</dbReference>
<dbReference type="EMBL" id="KI913117">
    <property type="protein sequence ID" value="ETV85942.1"/>
    <property type="molecule type" value="Genomic_DNA"/>
</dbReference>
<gene>
    <name evidence="7" type="ORF">H257_02457</name>
</gene>
<dbReference type="InterPro" id="IPR003959">
    <property type="entry name" value="ATPase_AAA_core"/>
</dbReference>
<dbReference type="InterPro" id="IPR015415">
    <property type="entry name" value="Spast_Vps4_C"/>
</dbReference>
<protein>
    <recommendedName>
        <fullName evidence="6">AAA+ ATPase domain-containing protein</fullName>
    </recommendedName>
</protein>
<dbReference type="Gene3D" id="1.10.8.60">
    <property type="match status" value="1"/>
</dbReference>